<reference evidence="2 3" key="1">
    <citation type="submission" date="2024-04" db="EMBL/GenBank/DDBJ databases">
        <title>Tritrichomonas musculus Genome.</title>
        <authorList>
            <person name="Alves-Ferreira E."/>
            <person name="Grigg M."/>
            <person name="Lorenzi H."/>
            <person name="Galac M."/>
        </authorList>
    </citation>
    <scope>NUCLEOTIDE SEQUENCE [LARGE SCALE GENOMIC DNA]</scope>
    <source>
        <strain evidence="2 3">EAF2021</strain>
    </source>
</reference>
<sequence length="185" mass="22433">MSHRDSRRYYPQERSYPQRWNASQVPEYISRRAYDNEPKDTISSYEPRPQKRAREVVDYRVSSSSVGPSSQLRSHDDRRMQSQGRYNDERVEARYVYERSFDEDKRPPSRFDRYENRYDNRFDNQQNVPIFQSFGSREQQSREEKDVYDLSNDINEVIFYVNKQREDDPPIGLYAAPIHCFDSWD</sequence>
<accession>A0ABR2ID18</accession>
<feature type="compositionally biased region" description="Basic and acidic residues" evidence="1">
    <location>
        <begin position="48"/>
        <end position="58"/>
    </location>
</feature>
<dbReference type="Proteomes" id="UP001470230">
    <property type="component" value="Unassembled WGS sequence"/>
</dbReference>
<comment type="caution">
    <text evidence="2">The sequence shown here is derived from an EMBL/GenBank/DDBJ whole genome shotgun (WGS) entry which is preliminary data.</text>
</comment>
<organism evidence="2 3">
    <name type="scientific">Tritrichomonas musculus</name>
    <dbReference type="NCBI Taxonomy" id="1915356"/>
    <lineage>
        <taxon>Eukaryota</taxon>
        <taxon>Metamonada</taxon>
        <taxon>Parabasalia</taxon>
        <taxon>Tritrichomonadida</taxon>
        <taxon>Tritrichomonadidae</taxon>
        <taxon>Tritrichomonas</taxon>
    </lineage>
</organism>
<proteinExistence type="predicted"/>
<keyword evidence="3" id="KW-1185">Reference proteome</keyword>
<name>A0ABR2ID18_9EUKA</name>
<feature type="region of interest" description="Disordered" evidence="1">
    <location>
        <begin position="1"/>
        <end position="89"/>
    </location>
</feature>
<evidence type="ECO:0000313" key="3">
    <source>
        <dbReference type="Proteomes" id="UP001470230"/>
    </source>
</evidence>
<feature type="compositionally biased region" description="Basic and acidic residues" evidence="1">
    <location>
        <begin position="29"/>
        <end position="40"/>
    </location>
</feature>
<feature type="compositionally biased region" description="Basic and acidic residues" evidence="1">
    <location>
        <begin position="73"/>
        <end position="89"/>
    </location>
</feature>
<evidence type="ECO:0000313" key="2">
    <source>
        <dbReference type="EMBL" id="KAK8860896.1"/>
    </source>
</evidence>
<feature type="compositionally biased region" description="Low complexity" evidence="1">
    <location>
        <begin position="62"/>
        <end position="72"/>
    </location>
</feature>
<protein>
    <submittedName>
        <fullName evidence="2">Uncharacterized protein</fullName>
    </submittedName>
</protein>
<gene>
    <name evidence="2" type="ORF">M9Y10_012588</name>
</gene>
<dbReference type="EMBL" id="JAPFFF010000018">
    <property type="protein sequence ID" value="KAK8860896.1"/>
    <property type="molecule type" value="Genomic_DNA"/>
</dbReference>
<evidence type="ECO:0000256" key="1">
    <source>
        <dbReference type="SAM" id="MobiDB-lite"/>
    </source>
</evidence>